<feature type="non-terminal residue" evidence="3">
    <location>
        <position position="952"/>
    </location>
</feature>
<keyword evidence="1" id="KW-0175">Coiled coil</keyword>
<feature type="region of interest" description="Disordered" evidence="2">
    <location>
        <begin position="269"/>
        <end position="289"/>
    </location>
</feature>
<evidence type="ECO:0000256" key="1">
    <source>
        <dbReference type="SAM" id="Coils"/>
    </source>
</evidence>
<name>B6DTI6_BODSA</name>
<sequence>MYYDDVFAVFGPIEDQQDQVAGVLSSKSLEPKSMIQQAFRCAMTTKPHIQSAITEAQFFDFAFFSGFANGSAIPSRPVIESEQRLNAPIGGSDFNPSTRTPTPGGSNATAASSGGGLAKPSRMFCQLGRVELHRVFDICVRHQGVMNDNAFALAVAHMHLLRHIADVGKIPEVGSKSLRMTLSEAAELLSAYVSQRVQPFPFPTNYYDTASTPMRTLWRYSEGLEWFYRQYCSNDVFSWKCCDSFSVDVGIVPQLSPQTMERIFQQTLERHEDTSQSDASGGTGGGYAARTARKQNSGITMDGFFELIARVAGSLYADDVFSKRITLEAKMEHLITTVLGAAYANLRGGALPAEVGDVPNPQVTKLEPNEVDESCTQVILQGDYFGALGRGLYMVTSVSPVPIHITQKTLLENLDEFEGVAVPMNFNQSIKWDECFVIAPLPRMWNFIFKHHVTIVVGNTPEDVLHRAEPQSGLLTLVHSSMTFQLSSSTLETIESVFKDGCEQLAYNKGHMYDFCWEYVATQYYIGQMVSIANACALGIEVDGIRTMGSLSVSGILMALFRKYAKARDAPAAFQSSTKKETPSAAPPLSPSSSGPFSPSTTPQPQDASPPVARPSLTLHTFSEILCRMAMATGCDVDAAEDIIIDMLKPVSLTQKASSASSQAQGRRGTATTVAGSPTSTDDPLGGPSARRGSMGTFLGNNERRQSDFSNFGDDGSESNGDYGGQFRGRSKSIKDNDTMIRTVVTEQRLVRALKQGNSDLKSKLSSFEERKRLWDITRSTVQSTMAQLRGLLEIVLPPETRDGGVHIASKLAVVYRKQLLDICQNVGDVMERDGGSNTEDGDAVKRMIQTQLDAFAAAEQRALHQQTNPHKGNRLQAQLAMMAGKGTNSPPPESAEMEELREEKAAVERALAEQEARVLDLRELLQRAHTDNEKAVKEAQWLRSILLSKSP</sequence>
<feature type="region of interest" description="Disordered" evidence="2">
    <location>
        <begin position="658"/>
        <end position="732"/>
    </location>
</feature>
<feature type="region of interest" description="Disordered" evidence="2">
    <location>
        <begin position="574"/>
        <end position="614"/>
    </location>
</feature>
<proteinExistence type="predicted"/>
<feature type="compositionally biased region" description="Polar residues" evidence="2">
    <location>
        <begin position="94"/>
        <end position="103"/>
    </location>
</feature>
<organism evidence="3">
    <name type="scientific">Bodo saltans</name>
    <name type="common">Flagellated protozoan</name>
    <dbReference type="NCBI Taxonomy" id="75058"/>
    <lineage>
        <taxon>Eukaryota</taxon>
        <taxon>Discoba</taxon>
        <taxon>Euglenozoa</taxon>
        <taxon>Kinetoplastea</taxon>
        <taxon>Metakinetoplastina</taxon>
        <taxon>Eubodonida</taxon>
        <taxon>Bodonidae</taxon>
        <taxon>Bodo</taxon>
    </lineage>
</organism>
<feature type="compositionally biased region" description="Polar residues" evidence="2">
    <location>
        <begin position="670"/>
        <end position="682"/>
    </location>
</feature>
<feature type="compositionally biased region" description="Low complexity" evidence="2">
    <location>
        <begin position="591"/>
        <end position="603"/>
    </location>
</feature>
<protein>
    <submittedName>
        <fullName evidence="3">Uncharacterized protein</fullName>
    </submittedName>
</protein>
<reference evidence="3" key="1">
    <citation type="submission" date="2008-08" db="EMBL/GenBank/DDBJ databases">
        <title>Insights into the genome sequence of a free-living kinetoplastid: Bodo saltans (Kinetoplastida: Euglenozoa).</title>
        <authorList>
            <person name="Jackson A.P."/>
            <person name="Quail M.A."/>
            <person name="Berriman M."/>
        </authorList>
    </citation>
    <scope>NUCLEOTIDE SEQUENCE</scope>
    <source>
        <strain evidence="3">Lake Konstanz</strain>
    </source>
</reference>
<evidence type="ECO:0000256" key="2">
    <source>
        <dbReference type="SAM" id="MobiDB-lite"/>
    </source>
</evidence>
<dbReference type="AlphaFoldDB" id="B6DTI6"/>
<feature type="coiled-coil region" evidence="1">
    <location>
        <begin position="898"/>
        <end position="932"/>
    </location>
</feature>
<accession>B6DTI6</accession>
<feature type="region of interest" description="Disordered" evidence="2">
    <location>
        <begin position="86"/>
        <end position="117"/>
    </location>
</feature>
<dbReference type="EMBL" id="FJ168554">
    <property type="protein sequence ID" value="ACI16012.1"/>
    <property type="molecule type" value="Genomic_DNA"/>
</dbReference>
<evidence type="ECO:0000313" key="3">
    <source>
        <dbReference type="EMBL" id="ACI16012.1"/>
    </source>
</evidence>